<dbReference type="EMBL" id="CAJVQC010018953">
    <property type="protein sequence ID" value="CAG8697399.1"/>
    <property type="molecule type" value="Genomic_DNA"/>
</dbReference>
<keyword evidence="2" id="KW-1185">Reference proteome</keyword>
<dbReference type="Proteomes" id="UP000789920">
    <property type="component" value="Unassembled WGS sequence"/>
</dbReference>
<proteinExistence type="predicted"/>
<comment type="caution">
    <text evidence="1">The sequence shown here is derived from an EMBL/GenBank/DDBJ whole genome shotgun (WGS) entry which is preliminary data.</text>
</comment>
<evidence type="ECO:0000313" key="2">
    <source>
        <dbReference type="Proteomes" id="UP000789920"/>
    </source>
</evidence>
<sequence>MSTGISNFSQIISRGYTLVDKTLLIAEFIESNSIVSVIVRPSQFAMSTNVSMTKDFFNPNFLGHFSYRYELFKIMVKVDLIKRYFCKYPVMHISFKCSENLEKVLLVGTFPIGFINMHAFSTNEAEYADKFGFTEEEASTIAQYHNLESRLEEIKQWFLRNIKLIQ</sequence>
<feature type="non-terminal residue" evidence="1">
    <location>
        <position position="166"/>
    </location>
</feature>
<name>A0ACA9PFK5_9GLOM</name>
<protein>
    <submittedName>
        <fullName evidence="1">17055_t:CDS:1</fullName>
    </submittedName>
</protein>
<gene>
    <name evidence="1" type="ORF">RPERSI_LOCUS9853</name>
</gene>
<reference evidence="1" key="1">
    <citation type="submission" date="2021-06" db="EMBL/GenBank/DDBJ databases">
        <authorList>
            <person name="Kallberg Y."/>
            <person name="Tangrot J."/>
            <person name="Rosling A."/>
        </authorList>
    </citation>
    <scope>NUCLEOTIDE SEQUENCE</scope>
    <source>
        <strain evidence="1">MA461A</strain>
    </source>
</reference>
<accession>A0ACA9PFK5</accession>
<evidence type="ECO:0000313" key="1">
    <source>
        <dbReference type="EMBL" id="CAG8697399.1"/>
    </source>
</evidence>
<organism evidence="1 2">
    <name type="scientific">Racocetra persica</name>
    <dbReference type="NCBI Taxonomy" id="160502"/>
    <lineage>
        <taxon>Eukaryota</taxon>
        <taxon>Fungi</taxon>
        <taxon>Fungi incertae sedis</taxon>
        <taxon>Mucoromycota</taxon>
        <taxon>Glomeromycotina</taxon>
        <taxon>Glomeromycetes</taxon>
        <taxon>Diversisporales</taxon>
        <taxon>Gigasporaceae</taxon>
        <taxon>Racocetra</taxon>
    </lineage>
</organism>